<dbReference type="InterPro" id="IPR025423">
    <property type="entry name" value="TMEM205-like"/>
</dbReference>
<feature type="domain" description="TMEM205-like" evidence="6">
    <location>
        <begin position="117"/>
        <end position="217"/>
    </location>
</feature>
<evidence type="ECO:0000256" key="1">
    <source>
        <dbReference type="ARBA" id="ARBA00004370"/>
    </source>
</evidence>
<protein>
    <submittedName>
        <fullName evidence="7">Transmembrane protein</fullName>
    </submittedName>
</protein>
<dbReference type="EMBL" id="GALX01002055">
    <property type="protein sequence ID" value="JAB66411.1"/>
    <property type="molecule type" value="Transcribed_RNA"/>
</dbReference>
<keyword evidence="3 5" id="KW-1133">Transmembrane helix</keyword>
<name>V5I9Z9_ANOGL</name>
<organism evidence="7">
    <name type="scientific">Anoplophora glabripennis</name>
    <name type="common">Asian longhorn beetle</name>
    <name type="synonym">Anoplophora nobilis</name>
    <dbReference type="NCBI Taxonomy" id="217634"/>
    <lineage>
        <taxon>Eukaryota</taxon>
        <taxon>Metazoa</taxon>
        <taxon>Ecdysozoa</taxon>
        <taxon>Arthropoda</taxon>
        <taxon>Hexapoda</taxon>
        <taxon>Insecta</taxon>
        <taxon>Pterygota</taxon>
        <taxon>Neoptera</taxon>
        <taxon>Endopterygota</taxon>
        <taxon>Coleoptera</taxon>
        <taxon>Polyphaga</taxon>
        <taxon>Cucujiformia</taxon>
        <taxon>Chrysomeloidea</taxon>
        <taxon>Cerambycidae</taxon>
        <taxon>Lamiinae</taxon>
        <taxon>Lamiini</taxon>
        <taxon>Anoplophora</taxon>
    </lineage>
</organism>
<dbReference type="GO" id="GO:0016020">
    <property type="term" value="C:membrane"/>
    <property type="evidence" value="ECO:0007669"/>
    <property type="project" value="UniProtKB-SubCell"/>
</dbReference>
<feature type="transmembrane region" description="Helical" evidence="5">
    <location>
        <begin position="184"/>
        <end position="205"/>
    </location>
</feature>
<gene>
    <name evidence="7" type="primary">TM205</name>
</gene>
<dbReference type="PANTHER" id="PTHR23241">
    <property type="entry name" value="LATE EMBRYOGENESIS ABUNDANT PLANTS LEA-RELATED"/>
    <property type="match status" value="1"/>
</dbReference>
<reference evidence="7" key="1">
    <citation type="submission" date="2013-07" db="EMBL/GenBank/DDBJ databases">
        <title>Midgut Transcriptome Profiling of Anoplphora glabripennis, a Lignocellulose Degrading, Wood-Boring Cerambycid.</title>
        <authorList>
            <person name="Scully E.D."/>
            <person name="Hoover K."/>
            <person name="Carlson J.E."/>
            <person name="Tien M."/>
            <person name="Geib S.M."/>
        </authorList>
    </citation>
    <scope>NUCLEOTIDE SEQUENCE</scope>
</reference>
<keyword evidence="4 5" id="KW-0472">Membrane</keyword>
<feature type="transmembrane region" description="Helical" evidence="5">
    <location>
        <begin position="257"/>
        <end position="276"/>
    </location>
</feature>
<dbReference type="KEGG" id="agb:108910960"/>
<dbReference type="AlphaFoldDB" id="V5I9Z9"/>
<evidence type="ECO:0000259" key="6">
    <source>
        <dbReference type="Pfam" id="PF13664"/>
    </source>
</evidence>
<dbReference type="OrthoDB" id="1641132at2759"/>
<dbReference type="InterPro" id="IPR053009">
    <property type="entry name" value="Xanthocillin_Biosynth-Assoc"/>
</dbReference>
<sequence length="282" mass="31734">MCVGRSPSATVCDVTGKVSNHSVHKKQPKIVNENGDKLQYKEDLLAVATYYTKVCFDIVGELHKAFLKSTFFKILFHTTQPAHLITAFSVLCVAYLMLPSKSYSQISPIWTLVYLGSFSAHFGAQIWMTFVSGLALYFTLPRHIFGNVQRVLFPKYFLINATLSLITLAIFLRTNNSNLRTAEIAIQASGMTICFLVELVIRLYLTPPLLALMVEKNTIEKRAGVGMEIGKLNPGKLLNCPHYLQVHKQFRKVHMSIAILNIVTMACTMLHLYYLSHKLCAL</sequence>
<evidence type="ECO:0000256" key="4">
    <source>
        <dbReference type="ARBA" id="ARBA00023136"/>
    </source>
</evidence>
<evidence type="ECO:0000256" key="2">
    <source>
        <dbReference type="ARBA" id="ARBA00022692"/>
    </source>
</evidence>
<dbReference type="Pfam" id="PF13664">
    <property type="entry name" value="DUF4149"/>
    <property type="match status" value="1"/>
</dbReference>
<accession>V5I9Z9</accession>
<evidence type="ECO:0000256" key="3">
    <source>
        <dbReference type="ARBA" id="ARBA00022989"/>
    </source>
</evidence>
<dbReference type="PANTHER" id="PTHR23241:SF102">
    <property type="entry name" value="LD23009P"/>
    <property type="match status" value="1"/>
</dbReference>
<comment type="subcellular location">
    <subcellularLocation>
        <location evidence="1">Membrane</location>
    </subcellularLocation>
</comment>
<feature type="transmembrane region" description="Helical" evidence="5">
    <location>
        <begin position="74"/>
        <end position="98"/>
    </location>
</feature>
<keyword evidence="2 5" id="KW-0812">Transmembrane</keyword>
<proteinExistence type="predicted"/>
<feature type="transmembrane region" description="Helical" evidence="5">
    <location>
        <begin position="152"/>
        <end position="172"/>
    </location>
</feature>
<evidence type="ECO:0000256" key="5">
    <source>
        <dbReference type="SAM" id="Phobius"/>
    </source>
</evidence>
<dbReference type="GeneID" id="108910960"/>
<feature type="transmembrane region" description="Helical" evidence="5">
    <location>
        <begin position="118"/>
        <end position="140"/>
    </location>
</feature>
<evidence type="ECO:0000313" key="7">
    <source>
        <dbReference type="EMBL" id="JAB66411.1"/>
    </source>
</evidence>